<evidence type="ECO:0000313" key="5">
    <source>
        <dbReference type="EMBL" id="KKW27688.1"/>
    </source>
</evidence>
<dbReference type="PROSITE" id="PS50110">
    <property type="entry name" value="RESPONSE_REGULATORY"/>
    <property type="match status" value="1"/>
</dbReference>
<sequence>MSAQKIVLMEDDEVLGKVLKEELTESGFSVAWAKDGEAGIAHVRKDKPDLVLLDILMPKKNGFDVLAEIKSSPATKDIPVIMLTMLGADDDLKRGLALGANDYIVKSQHAIGEIRDKVKEFFKAEQHPEARHMQEGADVSPHKELEKRAEKIKE</sequence>
<evidence type="ECO:0000256" key="1">
    <source>
        <dbReference type="ARBA" id="ARBA00022553"/>
    </source>
</evidence>
<dbReference type="SMART" id="SM00448">
    <property type="entry name" value="REC"/>
    <property type="match status" value="1"/>
</dbReference>
<dbReference type="Pfam" id="PF00072">
    <property type="entry name" value="Response_reg"/>
    <property type="match status" value="1"/>
</dbReference>
<evidence type="ECO:0000256" key="3">
    <source>
        <dbReference type="SAM" id="MobiDB-lite"/>
    </source>
</evidence>
<dbReference type="InterPro" id="IPR001789">
    <property type="entry name" value="Sig_transdc_resp-reg_receiver"/>
</dbReference>
<dbReference type="SUPFAM" id="SSF52172">
    <property type="entry name" value="CheY-like"/>
    <property type="match status" value="1"/>
</dbReference>
<organism evidence="5 6">
    <name type="scientific">Candidatus Kaiserbacteria bacterium GW2011_GWB1_52_6</name>
    <dbReference type="NCBI Taxonomy" id="1618674"/>
    <lineage>
        <taxon>Bacteria</taxon>
        <taxon>Candidatus Kaiseribacteriota</taxon>
    </lineage>
</organism>
<protein>
    <submittedName>
        <fullName evidence="5">Two component transcriptional regulator, winged helix family</fullName>
    </submittedName>
</protein>
<dbReference type="InterPro" id="IPR011006">
    <property type="entry name" value="CheY-like_superfamily"/>
</dbReference>
<dbReference type="PANTHER" id="PTHR44591:SF3">
    <property type="entry name" value="RESPONSE REGULATORY DOMAIN-CONTAINING PROTEIN"/>
    <property type="match status" value="1"/>
</dbReference>
<accession>A0A0G1X943</accession>
<dbReference type="InterPro" id="IPR050595">
    <property type="entry name" value="Bact_response_regulator"/>
</dbReference>
<dbReference type="AlphaFoldDB" id="A0A0G1X943"/>
<comment type="caution">
    <text evidence="5">The sequence shown here is derived from an EMBL/GenBank/DDBJ whole genome shotgun (WGS) entry which is preliminary data.</text>
</comment>
<dbReference type="Proteomes" id="UP000034185">
    <property type="component" value="Unassembled WGS sequence"/>
</dbReference>
<dbReference type="EMBL" id="LCRA01000009">
    <property type="protein sequence ID" value="KKW27688.1"/>
    <property type="molecule type" value="Genomic_DNA"/>
</dbReference>
<dbReference type="CDD" id="cd17574">
    <property type="entry name" value="REC_OmpR"/>
    <property type="match status" value="1"/>
</dbReference>
<gene>
    <name evidence="5" type="ORF">UY70_C0009G0014</name>
</gene>
<dbReference type="GO" id="GO:0000160">
    <property type="term" value="P:phosphorelay signal transduction system"/>
    <property type="evidence" value="ECO:0007669"/>
    <property type="project" value="InterPro"/>
</dbReference>
<evidence type="ECO:0000313" key="6">
    <source>
        <dbReference type="Proteomes" id="UP000034185"/>
    </source>
</evidence>
<keyword evidence="1 2" id="KW-0597">Phosphoprotein</keyword>
<feature type="modified residue" description="4-aspartylphosphate" evidence="2">
    <location>
        <position position="54"/>
    </location>
</feature>
<dbReference type="Gene3D" id="3.40.50.2300">
    <property type="match status" value="1"/>
</dbReference>
<evidence type="ECO:0000259" key="4">
    <source>
        <dbReference type="PROSITE" id="PS50110"/>
    </source>
</evidence>
<evidence type="ECO:0000256" key="2">
    <source>
        <dbReference type="PROSITE-ProRule" id="PRU00169"/>
    </source>
</evidence>
<feature type="region of interest" description="Disordered" evidence="3">
    <location>
        <begin position="125"/>
        <end position="154"/>
    </location>
</feature>
<name>A0A0G1X943_9BACT</name>
<proteinExistence type="predicted"/>
<dbReference type="PANTHER" id="PTHR44591">
    <property type="entry name" value="STRESS RESPONSE REGULATOR PROTEIN 1"/>
    <property type="match status" value="1"/>
</dbReference>
<feature type="domain" description="Response regulatory" evidence="4">
    <location>
        <begin position="5"/>
        <end position="121"/>
    </location>
</feature>
<reference evidence="5 6" key="1">
    <citation type="journal article" date="2015" name="Nature">
        <title>rRNA introns, odd ribosomes, and small enigmatic genomes across a large radiation of phyla.</title>
        <authorList>
            <person name="Brown C.T."/>
            <person name="Hug L.A."/>
            <person name="Thomas B.C."/>
            <person name="Sharon I."/>
            <person name="Castelle C.J."/>
            <person name="Singh A."/>
            <person name="Wilkins M.J."/>
            <person name="Williams K.H."/>
            <person name="Banfield J.F."/>
        </authorList>
    </citation>
    <scope>NUCLEOTIDE SEQUENCE [LARGE SCALE GENOMIC DNA]</scope>
</reference>